<accession>A0A650EP41</accession>
<sequence>MKINIEKCYLVGWDGHNARVELVLTGGYVEPRTVKVESNKFGDKMFRRNLRLAIGRELLRIRREVAA</sequence>
<dbReference type="AlphaFoldDB" id="A0A650EP41"/>
<name>A0A650EP41_9SPIO</name>
<proteinExistence type="predicted"/>
<reference evidence="1" key="1">
    <citation type="journal article" date="2020" name="J. ISSAAS">
        <title>Lactobacilli and other gastrointestinal microbiota of Peromyscus leucopus, reservoir host for agents of Lyme disease and other zoonoses in North America.</title>
        <authorList>
            <person name="Milovic A."/>
            <person name="Bassam K."/>
            <person name="Shao H."/>
            <person name="Chatzistamou I."/>
            <person name="Tufts D.M."/>
            <person name="Diuk-Wasser M."/>
            <person name="Barbour A.G."/>
        </authorList>
    </citation>
    <scope>NUCLEOTIDE SEQUENCE</scope>
    <source>
        <strain evidence="1">LL50</strain>
    </source>
</reference>
<protein>
    <submittedName>
        <fullName evidence="1">Uncharacterized protein</fullName>
    </submittedName>
</protein>
<dbReference type="EMBL" id="MN577574">
    <property type="protein sequence ID" value="QGT51336.1"/>
    <property type="molecule type" value="Genomic_DNA"/>
</dbReference>
<gene>
    <name evidence="1" type="ORF">Unknown280_0280</name>
</gene>
<organism evidence="1">
    <name type="scientific">uncultured Spirochaetaceae bacterium</name>
    <dbReference type="NCBI Taxonomy" id="201186"/>
    <lineage>
        <taxon>Bacteria</taxon>
        <taxon>Pseudomonadati</taxon>
        <taxon>Spirochaetota</taxon>
        <taxon>Spirochaetia</taxon>
        <taxon>Spirochaetales</taxon>
        <taxon>Spirochaetaceae</taxon>
        <taxon>environmental samples</taxon>
    </lineage>
</organism>
<evidence type="ECO:0000313" key="1">
    <source>
        <dbReference type="EMBL" id="QGT51336.1"/>
    </source>
</evidence>